<dbReference type="Proteomes" id="UP000570595">
    <property type="component" value="Unassembled WGS sequence"/>
</dbReference>
<comment type="caution">
    <text evidence="2">The sequence shown here is derived from an EMBL/GenBank/DDBJ whole genome shotgun (WGS) entry which is preliminary data.</text>
</comment>
<proteinExistence type="predicted"/>
<dbReference type="EMBL" id="JABAHT010001517">
    <property type="protein sequence ID" value="KAF4648940.1"/>
    <property type="molecule type" value="Genomic_DNA"/>
</dbReference>
<dbReference type="PANTHER" id="PTHR37984:SF5">
    <property type="entry name" value="PROTEIN NYNRIN-LIKE"/>
    <property type="match status" value="1"/>
</dbReference>
<name>A0A7J6KPG4_PEROL</name>
<gene>
    <name evidence="2" type="ORF">FOZ61_001976</name>
</gene>
<evidence type="ECO:0000313" key="3">
    <source>
        <dbReference type="Proteomes" id="UP000570595"/>
    </source>
</evidence>
<dbReference type="InterPro" id="IPR036397">
    <property type="entry name" value="RNaseH_sf"/>
</dbReference>
<dbReference type="PROSITE" id="PS50994">
    <property type="entry name" value="INTEGRASE"/>
    <property type="match status" value="1"/>
</dbReference>
<dbReference type="OrthoDB" id="413122at2759"/>
<dbReference type="GO" id="GO:0015074">
    <property type="term" value="P:DNA integration"/>
    <property type="evidence" value="ECO:0007669"/>
    <property type="project" value="InterPro"/>
</dbReference>
<dbReference type="Gene3D" id="3.30.420.10">
    <property type="entry name" value="Ribonuclease H-like superfamily/Ribonuclease H"/>
    <property type="match status" value="1"/>
</dbReference>
<dbReference type="AlphaFoldDB" id="A0A7J6KPG4"/>
<reference evidence="2 3" key="1">
    <citation type="submission" date="2020-04" db="EMBL/GenBank/DDBJ databases">
        <title>Perkinsus olseni comparative genomics.</title>
        <authorList>
            <person name="Bogema D.R."/>
        </authorList>
    </citation>
    <scope>NUCLEOTIDE SEQUENCE [LARGE SCALE GENOMIC DNA]</scope>
    <source>
        <strain evidence="2">ATCC PRA-179</strain>
    </source>
</reference>
<accession>A0A7J6KPG4</accession>
<dbReference type="PANTHER" id="PTHR37984">
    <property type="entry name" value="PROTEIN CBG26694"/>
    <property type="match status" value="1"/>
</dbReference>
<dbReference type="InterPro" id="IPR050951">
    <property type="entry name" value="Retrovirus_Pol_polyprotein"/>
</dbReference>
<evidence type="ECO:0000259" key="1">
    <source>
        <dbReference type="PROSITE" id="PS50994"/>
    </source>
</evidence>
<dbReference type="SUPFAM" id="SSF53098">
    <property type="entry name" value="Ribonuclease H-like"/>
    <property type="match status" value="1"/>
</dbReference>
<sequence>MSINIVLSLVDCGSVTIIRLLDDLLLVGSPAEVASVEAALCTAFSLFGFDAPLEKRSTWQSTNENSSGSKWLGYLWWWDGSILEVERPLIEFDPTSVTSKRQCFQYAGWFRDGLRYWNDTLARGHADKVRSYSGKADSWDQLLDPKTLKLCRLHLQKALRYWNIDRRSKVPLPFASKDLYVFCDASGGGYGMVFSLTSSITSPSDIWYAECKSFPKNAWHANRRETFCLARTCQKVLTFVEAGFLPSLVNVRISTDSVVAKSAGLPKVKSNRGIDYIVLRRLHETVRETTALLRSLNFTVAIEHIPGRFNSFADRLSRLHEDITLTVAQIGVSTASSSEPLDIDDVKDIQQADPLITSVIAKLTNDAASMTVAEKGLSYGCYVDDGILKRGCDRGPTGARFILSSTCLLTRYTELVSLGSARAEEVARGIFLICTRWGYPADVRVACRTAIHDNGSQLLTDIVQAALQAWGFKGRTIMSRSPWVGGFYEVRHRLITAALRSLSAESSASQWHLDVPLIQLRLNLQADEETGFTPHALVFGYDASFPMDLALLTSQSELCDRLGKGELSVDTIKEILHSFSERRRKVHDLWAEVWERNRTAYVKKLDRPSPPSTYDFAEGDMVLVRNPRRTKLDSLWRGPYVVRRVLGSATYDVDTGDSKIPYTQHQQSNGLYSRY</sequence>
<dbReference type="InterPro" id="IPR001584">
    <property type="entry name" value="Integrase_cat-core"/>
</dbReference>
<dbReference type="InterPro" id="IPR012337">
    <property type="entry name" value="RNaseH-like_sf"/>
</dbReference>
<protein>
    <recommendedName>
        <fullName evidence="1">Integrase catalytic domain-containing protein</fullName>
    </recommendedName>
</protein>
<dbReference type="GO" id="GO:0003676">
    <property type="term" value="F:nucleic acid binding"/>
    <property type="evidence" value="ECO:0007669"/>
    <property type="project" value="InterPro"/>
</dbReference>
<organism evidence="2 3">
    <name type="scientific">Perkinsus olseni</name>
    <name type="common">Perkinsus atlanticus</name>
    <dbReference type="NCBI Taxonomy" id="32597"/>
    <lineage>
        <taxon>Eukaryota</taxon>
        <taxon>Sar</taxon>
        <taxon>Alveolata</taxon>
        <taxon>Perkinsozoa</taxon>
        <taxon>Perkinsea</taxon>
        <taxon>Perkinsida</taxon>
        <taxon>Perkinsidae</taxon>
        <taxon>Perkinsus</taxon>
    </lineage>
</organism>
<feature type="domain" description="Integrase catalytic" evidence="1">
    <location>
        <begin position="350"/>
        <end position="542"/>
    </location>
</feature>
<evidence type="ECO:0000313" key="2">
    <source>
        <dbReference type="EMBL" id="KAF4648940.1"/>
    </source>
</evidence>